<dbReference type="AlphaFoldDB" id="A0A0S3EWT6"/>
<comment type="subcellular location">
    <subcellularLocation>
        <location evidence="1 9">Cell membrane</location>
        <topology evidence="1 9">Multi-pass membrane protein</topology>
    </subcellularLocation>
</comment>
<keyword evidence="12" id="KW-1185">Reference proteome</keyword>
<dbReference type="Gene3D" id="1.10.3730.20">
    <property type="match status" value="1"/>
</dbReference>
<gene>
    <name evidence="11" type="ORF">ATN00_05825</name>
</gene>
<name>A0A0S3EWT6_9SPHN</name>
<dbReference type="GO" id="GO:1990961">
    <property type="term" value="P:xenobiotic detoxification by transmembrane export across the plasma membrane"/>
    <property type="evidence" value="ECO:0007669"/>
    <property type="project" value="UniProtKB-ARBA"/>
</dbReference>
<dbReference type="InterPro" id="IPR000390">
    <property type="entry name" value="Small_drug/metabolite_transptr"/>
</dbReference>
<evidence type="ECO:0000313" key="11">
    <source>
        <dbReference type="EMBL" id="ALR19904.1"/>
    </source>
</evidence>
<evidence type="ECO:0000313" key="12">
    <source>
        <dbReference type="Proteomes" id="UP000056968"/>
    </source>
</evidence>
<dbReference type="STRING" id="1332080.ATN00_05825"/>
<dbReference type="FunFam" id="1.10.3730.20:FF:000001">
    <property type="entry name" value="Quaternary ammonium compound resistance transporter SugE"/>
    <property type="match status" value="1"/>
</dbReference>
<evidence type="ECO:0000256" key="6">
    <source>
        <dbReference type="ARBA" id="ARBA00023136"/>
    </source>
</evidence>
<evidence type="ECO:0000256" key="5">
    <source>
        <dbReference type="ARBA" id="ARBA00022989"/>
    </source>
</evidence>
<dbReference type="KEGG" id="sbd:ATN00_05825"/>
<feature type="transmembrane region" description="Helical" evidence="10">
    <location>
        <begin position="58"/>
        <end position="78"/>
    </location>
</feature>
<dbReference type="PANTHER" id="PTHR30561">
    <property type="entry name" value="SMR FAMILY PROTON-DEPENDENT DRUG EFFLUX TRANSPORTER SUGE"/>
    <property type="match status" value="1"/>
</dbReference>
<evidence type="ECO:0000256" key="1">
    <source>
        <dbReference type="ARBA" id="ARBA00004651"/>
    </source>
</evidence>
<protein>
    <recommendedName>
        <fullName evidence="8">Guanidinium exporter</fullName>
    </recommendedName>
</protein>
<evidence type="ECO:0000256" key="3">
    <source>
        <dbReference type="ARBA" id="ARBA00022475"/>
    </source>
</evidence>
<evidence type="ECO:0000256" key="8">
    <source>
        <dbReference type="ARBA" id="ARBA00039168"/>
    </source>
</evidence>
<evidence type="ECO:0000256" key="9">
    <source>
        <dbReference type="RuleBase" id="RU003942"/>
    </source>
</evidence>
<evidence type="ECO:0000256" key="4">
    <source>
        <dbReference type="ARBA" id="ARBA00022692"/>
    </source>
</evidence>
<dbReference type="OrthoDB" id="9808638at2"/>
<dbReference type="Pfam" id="PF00893">
    <property type="entry name" value="Multi_Drug_Res"/>
    <property type="match status" value="1"/>
</dbReference>
<keyword evidence="5 10" id="KW-1133">Transmembrane helix</keyword>
<sequence length="106" mass="10913">MAWVYLVAAGLLEIVWAFAMKQSQGFSRLTPTIITLVAMIGSFALLSVSMKSLPLGTAYTIWTGIGAVGAFLVGIAVLGEAASAMRLVAAALILGGLLLMKLSSPA</sequence>
<evidence type="ECO:0000256" key="7">
    <source>
        <dbReference type="ARBA" id="ARBA00038151"/>
    </source>
</evidence>
<dbReference type="GO" id="GO:0022857">
    <property type="term" value="F:transmembrane transporter activity"/>
    <property type="evidence" value="ECO:0007669"/>
    <property type="project" value="InterPro"/>
</dbReference>
<dbReference type="InterPro" id="IPR045324">
    <property type="entry name" value="Small_multidrug_res"/>
</dbReference>
<keyword evidence="2" id="KW-0813">Transport</keyword>
<dbReference type="EMBL" id="CP013264">
    <property type="protein sequence ID" value="ALR19904.1"/>
    <property type="molecule type" value="Genomic_DNA"/>
</dbReference>
<reference evidence="11 12" key="1">
    <citation type="submission" date="2015-11" db="EMBL/GenBank/DDBJ databases">
        <title>A Two-component Flavoprotein Monooxygenase System MeaXY Responsible for para-Hydroxylation of 2-Methyl-6-ethylaniline and 2,6-Diethylaniline in Sphingobium baderi DE-13.</title>
        <authorList>
            <person name="Cheng M."/>
            <person name="Meng Q."/>
            <person name="Yang Y."/>
            <person name="Chu C."/>
            <person name="Yan X."/>
            <person name="He J."/>
            <person name="Li S."/>
        </authorList>
    </citation>
    <scope>NUCLEOTIDE SEQUENCE [LARGE SCALE GENOMIC DNA]</scope>
    <source>
        <strain evidence="11 12">DE-13</strain>
    </source>
</reference>
<dbReference type="SUPFAM" id="SSF103481">
    <property type="entry name" value="Multidrug resistance efflux transporter EmrE"/>
    <property type="match status" value="1"/>
</dbReference>
<dbReference type="GO" id="GO:0005886">
    <property type="term" value="C:plasma membrane"/>
    <property type="evidence" value="ECO:0007669"/>
    <property type="project" value="UniProtKB-SubCell"/>
</dbReference>
<organism evidence="11 12">
    <name type="scientific">Sphingobium baderi</name>
    <dbReference type="NCBI Taxonomy" id="1332080"/>
    <lineage>
        <taxon>Bacteria</taxon>
        <taxon>Pseudomonadati</taxon>
        <taxon>Pseudomonadota</taxon>
        <taxon>Alphaproteobacteria</taxon>
        <taxon>Sphingomonadales</taxon>
        <taxon>Sphingomonadaceae</taxon>
        <taxon>Sphingobium</taxon>
    </lineage>
</organism>
<proteinExistence type="inferred from homology"/>
<keyword evidence="6 10" id="KW-0472">Membrane</keyword>
<evidence type="ECO:0000256" key="2">
    <source>
        <dbReference type="ARBA" id="ARBA00022448"/>
    </source>
</evidence>
<keyword evidence="3" id="KW-1003">Cell membrane</keyword>
<dbReference type="InterPro" id="IPR037185">
    <property type="entry name" value="EmrE-like"/>
</dbReference>
<keyword evidence="4 9" id="KW-0812">Transmembrane</keyword>
<comment type="similarity">
    <text evidence="7">Belongs to the drug/metabolite transporter (DMT) superfamily. Small multidrug resistance (SMR) (TC 2.A.7.1) family. Gdx/SugE subfamily.</text>
</comment>
<dbReference type="Proteomes" id="UP000056968">
    <property type="component" value="Chromosome"/>
</dbReference>
<accession>A0A0S3EWT6</accession>
<dbReference type="NCBIfam" id="NF008512">
    <property type="entry name" value="PRK11431.1"/>
    <property type="match status" value="1"/>
</dbReference>
<dbReference type="RefSeq" id="WP_062063136.1">
    <property type="nucleotide sequence ID" value="NZ_CP013264.1"/>
</dbReference>
<dbReference type="PANTHER" id="PTHR30561:SF0">
    <property type="entry name" value="GUANIDINIUM EXPORTER"/>
    <property type="match status" value="1"/>
</dbReference>
<evidence type="ECO:0000256" key="10">
    <source>
        <dbReference type="SAM" id="Phobius"/>
    </source>
</evidence>
<feature type="transmembrane region" description="Helical" evidence="10">
    <location>
        <begin position="27"/>
        <end position="46"/>
    </location>
</feature>
<feature type="transmembrane region" description="Helical" evidence="10">
    <location>
        <begin position="84"/>
        <end position="102"/>
    </location>
</feature>